<dbReference type="SUPFAM" id="SSF51569">
    <property type="entry name" value="Aldolase"/>
    <property type="match status" value="1"/>
</dbReference>
<keyword evidence="4" id="KW-1185">Reference proteome</keyword>
<gene>
    <name evidence="3" type="ORF">GALMADRAFT_260021</name>
</gene>
<comment type="pathway">
    <text evidence="2">Carbohydrate degradation; pentose phosphate pathway; D-glyceraldehyde 3-phosphate and beta-D-fructose 6-phosphate from D-ribose 5-phosphate and D-xylulose 5-phosphate (non-oxidative stage): step 2/3.</text>
</comment>
<dbReference type="OrthoDB" id="2015515at2759"/>
<keyword evidence="2" id="KW-0570">Pentose shunt</keyword>
<dbReference type="GO" id="GO:0006098">
    <property type="term" value="P:pentose-phosphate shunt"/>
    <property type="evidence" value="ECO:0007669"/>
    <property type="project" value="UniProtKB-UniPathway"/>
</dbReference>
<dbReference type="GO" id="GO:0004801">
    <property type="term" value="F:transaldolase activity"/>
    <property type="evidence" value="ECO:0007669"/>
    <property type="project" value="UniProtKB-EC"/>
</dbReference>
<evidence type="ECO:0000313" key="4">
    <source>
        <dbReference type="Proteomes" id="UP000027222"/>
    </source>
</evidence>
<reference evidence="4" key="1">
    <citation type="journal article" date="2014" name="Proc. Natl. Acad. Sci. U.S.A.">
        <title>Extensive sampling of basidiomycete genomes demonstrates inadequacy of the white-rot/brown-rot paradigm for wood decay fungi.</title>
        <authorList>
            <person name="Riley R."/>
            <person name="Salamov A.A."/>
            <person name="Brown D.W."/>
            <person name="Nagy L.G."/>
            <person name="Floudas D."/>
            <person name="Held B.W."/>
            <person name="Levasseur A."/>
            <person name="Lombard V."/>
            <person name="Morin E."/>
            <person name="Otillar R."/>
            <person name="Lindquist E.A."/>
            <person name="Sun H."/>
            <person name="LaButti K.M."/>
            <person name="Schmutz J."/>
            <person name="Jabbour D."/>
            <person name="Luo H."/>
            <person name="Baker S.E."/>
            <person name="Pisabarro A.G."/>
            <person name="Walton J.D."/>
            <person name="Blanchette R.A."/>
            <person name="Henrissat B."/>
            <person name="Martin F."/>
            <person name="Cullen D."/>
            <person name="Hibbett D.S."/>
            <person name="Grigoriev I.V."/>
        </authorList>
    </citation>
    <scope>NUCLEOTIDE SEQUENCE [LARGE SCALE GENOMIC DNA]</scope>
    <source>
        <strain evidence="4">CBS 339.88</strain>
    </source>
</reference>
<keyword evidence="2" id="KW-0808">Transferase</keyword>
<comment type="function">
    <text evidence="2">Catalyzes the rate-limiting step of the non-oxidative phase in the pentose phosphate pathway. Catalyzes the reversible conversion of sedheptulose-7-phosphate and D-glyceraldehyde 3-phosphate into erythrose-4-phosphate and beta-D-fructose 6-phosphate.</text>
</comment>
<dbReference type="InterPro" id="IPR013785">
    <property type="entry name" value="Aldolase_TIM"/>
</dbReference>
<evidence type="ECO:0000256" key="1">
    <source>
        <dbReference type="ARBA" id="ARBA00023270"/>
    </source>
</evidence>
<dbReference type="PROSITE" id="PS01054">
    <property type="entry name" value="TRANSALDOLASE_1"/>
    <property type="match status" value="1"/>
</dbReference>
<evidence type="ECO:0000313" key="3">
    <source>
        <dbReference type="EMBL" id="KDR65828.1"/>
    </source>
</evidence>
<dbReference type="EMBL" id="KL142431">
    <property type="protein sequence ID" value="KDR65828.1"/>
    <property type="molecule type" value="Genomic_DNA"/>
</dbReference>
<dbReference type="GO" id="GO:0005975">
    <property type="term" value="P:carbohydrate metabolic process"/>
    <property type="evidence" value="ECO:0007669"/>
    <property type="project" value="InterPro"/>
</dbReference>
<dbReference type="PANTHER" id="PTHR10683:SF18">
    <property type="entry name" value="TRANSALDOLASE"/>
    <property type="match status" value="1"/>
</dbReference>
<dbReference type="EC" id="2.2.1.2" evidence="2"/>
<keyword evidence="1" id="KW-0704">Schiff base</keyword>
<accession>A0A067SGD7</accession>
<proteinExistence type="predicted"/>
<sequence>MSEGPQSELPTAAMSSSPFTYTALHAVREAGIIVASDGAEYNEIGEFDPVDATTNPSLVYTAVCKPEYSHHVEEAVLYAQSRIPTATVNEKVELALDHLLVQIGIRILSIIPGRVSISVDPRLGTSYNRILSKSRALIQLVDEFKIPRSRVLIKIPATAAGIHAAHTLEIKDDIRTNLTLVFSLVQALACAQAGISVVSPFIGRVKDWWAARAIAEGNPDGLEQQPLSEHPGIKLVHRIREAYTRYSYTTQIMAAGFRKPAEIIELSRAGNRGGADIVTLPPDLLAGLRGIEGEDLGARNFVPPMDIPESAPVYFSLNGPTDEDLAIFDRDSKLEAISLDKVPEGLTKFSVDAAKLEQKLRGMVEKGSQAHVARPVDKLETRVQVVSVAGDTSKRVPVN</sequence>
<dbReference type="InterPro" id="IPR001585">
    <property type="entry name" value="TAL/FSA"/>
</dbReference>
<dbReference type="Pfam" id="PF00923">
    <property type="entry name" value="TAL_FSA"/>
    <property type="match status" value="1"/>
</dbReference>
<dbReference type="Proteomes" id="UP000027222">
    <property type="component" value="Unassembled WGS sequence"/>
</dbReference>
<organism evidence="3 4">
    <name type="scientific">Galerina marginata (strain CBS 339.88)</name>
    <dbReference type="NCBI Taxonomy" id="685588"/>
    <lineage>
        <taxon>Eukaryota</taxon>
        <taxon>Fungi</taxon>
        <taxon>Dikarya</taxon>
        <taxon>Basidiomycota</taxon>
        <taxon>Agaricomycotina</taxon>
        <taxon>Agaricomycetes</taxon>
        <taxon>Agaricomycetidae</taxon>
        <taxon>Agaricales</taxon>
        <taxon>Agaricineae</taxon>
        <taxon>Strophariaceae</taxon>
        <taxon>Galerina</taxon>
    </lineage>
</organism>
<dbReference type="InterPro" id="IPR018225">
    <property type="entry name" value="Transaldolase_AS"/>
</dbReference>
<dbReference type="STRING" id="685588.A0A067SGD7"/>
<dbReference type="Gene3D" id="3.20.20.70">
    <property type="entry name" value="Aldolase class I"/>
    <property type="match status" value="1"/>
</dbReference>
<comment type="catalytic activity">
    <reaction evidence="2">
        <text>D-sedoheptulose 7-phosphate + D-glyceraldehyde 3-phosphate = D-erythrose 4-phosphate + beta-D-fructose 6-phosphate</text>
        <dbReference type="Rhea" id="RHEA:17053"/>
        <dbReference type="ChEBI" id="CHEBI:16897"/>
        <dbReference type="ChEBI" id="CHEBI:57483"/>
        <dbReference type="ChEBI" id="CHEBI:57634"/>
        <dbReference type="ChEBI" id="CHEBI:59776"/>
        <dbReference type="EC" id="2.2.1.2"/>
    </reaction>
</comment>
<dbReference type="PANTHER" id="PTHR10683">
    <property type="entry name" value="TRANSALDOLASE"/>
    <property type="match status" value="1"/>
</dbReference>
<dbReference type="HOGENOM" id="CLU_047470_0_1_1"/>
<name>A0A067SGD7_GALM3</name>
<protein>
    <recommendedName>
        <fullName evidence="2">Transaldolase</fullName>
        <ecNumber evidence="2">2.2.1.2</ecNumber>
    </recommendedName>
</protein>
<dbReference type="UniPathway" id="UPA00115">
    <property type="reaction ID" value="UER00414"/>
</dbReference>
<dbReference type="PROSITE" id="PS00958">
    <property type="entry name" value="TRANSALDOLASE_2"/>
    <property type="match status" value="1"/>
</dbReference>
<dbReference type="AlphaFoldDB" id="A0A067SGD7"/>
<evidence type="ECO:0000256" key="2">
    <source>
        <dbReference type="RuleBase" id="RU000501"/>
    </source>
</evidence>